<evidence type="ECO:0000313" key="9">
    <source>
        <dbReference type="EMBL" id="OYD52738.1"/>
    </source>
</evidence>
<dbReference type="RefSeq" id="WP_094269477.1">
    <property type="nucleotide sequence ID" value="NZ_NOIH01000027.1"/>
</dbReference>
<evidence type="ECO:0000256" key="7">
    <source>
        <dbReference type="ARBA" id="ARBA00023239"/>
    </source>
</evidence>
<dbReference type="GO" id="GO:0003697">
    <property type="term" value="F:single-stranded DNA binding"/>
    <property type="evidence" value="ECO:0007669"/>
    <property type="project" value="InterPro"/>
</dbReference>
<dbReference type="EMBL" id="NOIH01000027">
    <property type="protein sequence ID" value="OYD52738.1"/>
    <property type="molecule type" value="Genomic_DNA"/>
</dbReference>
<dbReference type="InterPro" id="IPR003738">
    <property type="entry name" value="SRAP"/>
</dbReference>
<dbReference type="GO" id="GO:0008233">
    <property type="term" value="F:peptidase activity"/>
    <property type="evidence" value="ECO:0007669"/>
    <property type="project" value="UniProtKB-KW"/>
</dbReference>
<dbReference type="PANTHER" id="PTHR13604">
    <property type="entry name" value="DC12-RELATED"/>
    <property type="match status" value="1"/>
</dbReference>
<proteinExistence type="inferred from homology"/>
<keyword evidence="6" id="KW-0238">DNA-binding</keyword>
<keyword evidence="7" id="KW-0456">Lyase</keyword>
<dbReference type="GO" id="GO:0006508">
    <property type="term" value="P:proteolysis"/>
    <property type="evidence" value="ECO:0007669"/>
    <property type="project" value="UniProtKB-KW"/>
</dbReference>
<dbReference type="GO" id="GO:0016829">
    <property type="term" value="F:lyase activity"/>
    <property type="evidence" value="ECO:0007669"/>
    <property type="project" value="UniProtKB-KW"/>
</dbReference>
<reference evidence="9 10" key="1">
    <citation type="submission" date="2017-07" db="EMBL/GenBank/DDBJ databases">
        <title>Thauera sp. KNDSS-Mac4 genome sequence and assembly.</title>
        <authorList>
            <person name="Mayilraj S."/>
        </authorList>
    </citation>
    <scope>NUCLEOTIDE SEQUENCE [LARGE SCALE GENOMIC DNA]</scope>
    <source>
        <strain evidence="9 10">KNDSS-Mac4</strain>
    </source>
</reference>
<comment type="similarity">
    <text evidence="1 8">Belongs to the SOS response-associated peptidase family.</text>
</comment>
<dbReference type="SUPFAM" id="SSF143081">
    <property type="entry name" value="BB1717-like"/>
    <property type="match status" value="1"/>
</dbReference>
<evidence type="ECO:0000256" key="2">
    <source>
        <dbReference type="ARBA" id="ARBA00022670"/>
    </source>
</evidence>
<evidence type="ECO:0000256" key="6">
    <source>
        <dbReference type="ARBA" id="ARBA00023125"/>
    </source>
</evidence>
<keyword evidence="2 8" id="KW-0645">Protease</keyword>
<evidence type="ECO:0000256" key="8">
    <source>
        <dbReference type="RuleBase" id="RU364100"/>
    </source>
</evidence>
<evidence type="ECO:0000313" key="10">
    <source>
        <dbReference type="Proteomes" id="UP000215181"/>
    </source>
</evidence>
<organism evidence="9 10">
    <name type="scientific">Thauera propionica</name>
    <dbReference type="NCBI Taxonomy" id="2019431"/>
    <lineage>
        <taxon>Bacteria</taxon>
        <taxon>Pseudomonadati</taxon>
        <taxon>Pseudomonadota</taxon>
        <taxon>Betaproteobacteria</taxon>
        <taxon>Rhodocyclales</taxon>
        <taxon>Zoogloeaceae</taxon>
        <taxon>Thauera</taxon>
    </lineage>
</organism>
<dbReference type="AlphaFoldDB" id="A0A235EUL3"/>
<accession>A0A235EUL3</accession>
<keyword evidence="3" id="KW-0227">DNA damage</keyword>
<dbReference type="Proteomes" id="UP000215181">
    <property type="component" value="Unassembled WGS sequence"/>
</dbReference>
<sequence length="224" mass="24850">MCGRYALYGPTSRLREQFGASIDELPPDFGPRYNAAPLQVLPVVRQRPNGNRVVHLLRWGLIPSWSKDETIGTKLINARGETLAEKPSFRAAYKSRRCIIPASGFFEWKATEQGKQPYYIHPADGGLFGFAGLWERWAPAEGSAIDTFTVITTAANDAIRPLHDRMPVILAPQDYSTWLARATEPDRLRALIGARPITPVSLFPVSRAVGNVKNDSPDLIVPVE</sequence>
<protein>
    <recommendedName>
        <fullName evidence="8">Abasic site processing protein</fullName>
        <ecNumber evidence="8">3.4.-.-</ecNumber>
    </recommendedName>
</protein>
<dbReference type="Pfam" id="PF02586">
    <property type="entry name" value="SRAP"/>
    <property type="match status" value="1"/>
</dbReference>
<evidence type="ECO:0000256" key="1">
    <source>
        <dbReference type="ARBA" id="ARBA00008136"/>
    </source>
</evidence>
<evidence type="ECO:0000256" key="5">
    <source>
        <dbReference type="ARBA" id="ARBA00023124"/>
    </source>
</evidence>
<evidence type="ECO:0000256" key="4">
    <source>
        <dbReference type="ARBA" id="ARBA00022801"/>
    </source>
</evidence>
<dbReference type="GO" id="GO:0106300">
    <property type="term" value="P:protein-DNA covalent cross-linking repair"/>
    <property type="evidence" value="ECO:0007669"/>
    <property type="project" value="InterPro"/>
</dbReference>
<dbReference type="EC" id="3.4.-.-" evidence="8"/>
<dbReference type="InterPro" id="IPR036590">
    <property type="entry name" value="SRAP-like"/>
</dbReference>
<dbReference type="OrthoDB" id="6192129at2"/>
<evidence type="ECO:0000256" key="3">
    <source>
        <dbReference type="ARBA" id="ARBA00022763"/>
    </source>
</evidence>
<name>A0A235EUL3_9RHOO</name>
<gene>
    <name evidence="9" type="ORF">CGK74_16285</name>
</gene>
<keyword evidence="5" id="KW-0190">Covalent protein-DNA linkage</keyword>
<comment type="caution">
    <text evidence="9">The sequence shown here is derived from an EMBL/GenBank/DDBJ whole genome shotgun (WGS) entry which is preliminary data.</text>
</comment>
<dbReference type="Gene3D" id="3.90.1680.10">
    <property type="entry name" value="SOS response associated peptidase-like"/>
    <property type="match status" value="1"/>
</dbReference>
<keyword evidence="4 8" id="KW-0378">Hydrolase</keyword>
<dbReference type="PANTHER" id="PTHR13604:SF0">
    <property type="entry name" value="ABASIC SITE PROCESSING PROTEIN HMCES"/>
    <property type="match status" value="1"/>
</dbReference>
<keyword evidence="10" id="KW-1185">Reference proteome</keyword>